<dbReference type="Gene3D" id="3.40.50.1820">
    <property type="entry name" value="alpha/beta hydrolase"/>
    <property type="match status" value="1"/>
</dbReference>
<organism evidence="3 4">
    <name type="scientific">Rhizoctonia solani</name>
    <dbReference type="NCBI Taxonomy" id="456999"/>
    <lineage>
        <taxon>Eukaryota</taxon>
        <taxon>Fungi</taxon>
        <taxon>Dikarya</taxon>
        <taxon>Basidiomycota</taxon>
        <taxon>Agaricomycotina</taxon>
        <taxon>Agaricomycetes</taxon>
        <taxon>Cantharellales</taxon>
        <taxon>Ceratobasidiaceae</taxon>
        <taxon>Rhizoctonia</taxon>
    </lineage>
</organism>
<proteinExistence type="predicted"/>
<reference evidence="3" key="1">
    <citation type="submission" date="2021-01" db="EMBL/GenBank/DDBJ databases">
        <authorList>
            <person name="Kaushik A."/>
        </authorList>
    </citation>
    <scope>NUCLEOTIDE SEQUENCE</scope>
    <source>
        <strain evidence="3">AG6-10EEA</strain>
    </source>
</reference>
<accession>A0A8H3CVW6</accession>
<protein>
    <recommendedName>
        <fullName evidence="2">Peptidase S33 tripeptidyl aminopeptidase-like C-terminal domain-containing protein</fullName>
    </recommendedName>
</protein>
<evidence type="ECO:0000256" key="1">
    <source>
        <dbReference type="SAM" id="SignalP"/>
    </source>
</evidence>
<evidence type="ECO:0000313" key="3">
    <source>
        <dbReference type="EMBL" id="CAE6498353.1"/>
    </source>
</evidence>
<evidence type="ECO:0000259" key="2">
    <source>
        <dbReference type="Pfam" id="PF08386"/>
    </source>
</evidence>
<keyword evidence="1" id="KW-0732">Signal</keyword>
<feature type="domain" description="Peptidase S33 tripeptidyl aminopeptidase-like C-terminal" evidence="2">
    <location>
        <begin position="351"/>
        <end position="392"/>
    </location>
</feature>
<feature type="signal peptide" evidence="1">
    <location>
        <begin position="1"/>
        <end position="22"/>
    </location>
</feature>
<dbReference type="Proteomes" id="UP000663853">
    <property type="component" value="Unassembled WGS sequence"/>
</dbReference>
<feature type="non-terminal residue" evidence="3">
    <location>
        <position position="1"/>
    </location>
</feature>
<dbReference type="SUPFAM" id="SSF53474">
    <property type="entry name" value="alpha/beta-Hydrolases"/>
    <property type="match status" value="1"/>
</dbReference>
<dbReference type="InterPro" id="IPR029058">
    <property type="entry name" value="AB_hydrolase_fold"/>
</dbReference>
<dbReference type="Pfam" id="PF08386">
    <property type="entry name" value="Abhydrolase_4"/>
    <property type="match status" value="1"/>
</dbReference>
<dbReference type="AlphaFoldDB" id="A0A8H3CVW6"/>
<sequence length="422" mass="46316">MSSLPWKIFTAVNILGISVANGTVIHAIQQSNTSVIPWTECPDVPSTQCATFNVPLDYTNPDWNETVSIFLRKYPATAPEDQWLGSLLTNPGGPGGSGSEWVLRRGKEVSEILDGRYDVIGFDPRFSYGSILGATFAALKPNLVKRMVLDGVSDSESYYNDVLQWGRDSMQDTNKTMAGFASTCIEAGPEYCALANKSDTAQGILDRLEALYTRLDEDPLVFGDSPYGPGIIQAHHVQNFMLTSLYRPDIWRGVAEALVLLEQGVGLTLSAAFAPYYAIAPRPYAQNVFNRSMQTIRTREEFNPILCGDSAPLNITIAQYTDYFREMGRLSGVGESYATITGRCRGWPFRAKERFPILFVSLDGDPVTPLGSAVKMSKAFESSSVLVQHGPGFIYPTNATKSKRAMLGEQDARLLDAVEKIG</sequence>
<comment type="caution">
    <text evidence="3">The sequence shown here is derived from an EMBL/GenBank/DDBJ whole genome shotgun (WGS) entry which is preliminary data.</text>
</comment>
<name>A0A8H3CVW6_9AGAM</name>
<evidence type="ECO:0000313" key="4">
    <source>
        <dbReference type="Proteomes" id="UP000663853"/>
    </source>
</evidence>
<gene>
    <name evidence="3" type="ORF">RDB_LOCUS109324</name>
</gene>
<feature type="chain" id="PRO_5034195723" description="Peptidase S33 tripeptidyl aminopeptidase-like C-terminal domain-containing protein" evidence="1">
    <location>
        <begin position="23"/>
        <end position="422"/>
    </location>
</feature>
<dbReference type="InterPro" id="IPR013595">
    <property type="entry name" value="Pept_S33_TAP-like_C"/>
</dbReference>
<dbReference type="EMBL" id="CAJMXA010003495">
    <property type="protein sequence ID" value="CAE6498353.1"/>
    <property type="molecule type" value="Genomic_DNA"/>
</dbReference>